<gene>
    <name evidence="1" type="ORF">FHS11_003518</name>
</gene>
<sequence>MELLQLNKFGDLHNGRDIIFCKTDYLKDEFKKIAKFKNEVILISGNGDEGIASNLTSLMPDNIRFWYCQNNLTYHERLISIPIGLENTSVNKRKGHGVAWPHAVEKINLLNEVFNSNENSRPSQFLYANFNTQTNTAYRKPVKEICINTPFINWDEPSLNYPGLIKKVLDHEATICPAGNGIDTHRLYEVLYCKRVAVTIKIGNYPVYNELYKKLPVVILDKVEDLQDQDKLKELIGIAQQKKENLQLIDFAFWKASITGAANKIPESNKSVFRRFFNRDKF</sequence>
<dbReference type="AlphaFoldDB" id="A0A839SJP5"/>
<organism evidence="1 2">
    <name type="scientific">Mucilaginibacter gotjawali</name>
    <dbReference type="NCBI Taxonomy" id="1550579"/>
    <lineage>
        <taxon>Bacteria</taxon>
        <taxon>Pseudomonadati</taxon>
        <taxon>Bacteroidota</taxon>
        <taxon>Sphingobacteriia</taxon>
        <taxon>Sphingobacteriales</taxon>
        <taxon>Sphingobacteriaceae</taxon>
        <taxon>Mucilaginibacter</taxon>
    </lineage>
</organism>
<name>A0A839SJP5_9SPHI</name>
<dbReference type="EMBL" id="JACHWX010000011">
    <property type="protein sequence ID" value="MBB3057090.1"/>
    <property type="molecule type" value="Genomic_DNA"/>
</dbReference>
<evidence type="ECO:0000313" key="2">
    <source>
        <dbReference type="Proteomes" id="UP000539265"/>
    </source>
</evidence>
<dbReference type="OrthoDB" id="8435943at2"/>
<comment type="caution">
    <text evidence="1">The sequence shown here is derived from an EMBL/GenBank/DDBJ whole genome shotgun (WGS) entry which is preliminary data.</text>
</comment>
<proteinExistence type="predicted"/>
<keyword evidence="2" id="KW-1185">Reference proteome</keyword>
<evidence type="ECO:0000313" key="1">
    <source>
        <dbReference type="EMBL" id="MBB3057090.1"/>
    </source>
</evidence>
<reference evidence="1" key="1">
    <citation type="submission" date="2020-08" db="EMBL/GenBank/DDBJ databases">
        <title>Genomic Encyclopedia of Type Strains, Phase III (KMG-III): the genomes of soil and plant-associated and newly described type strains.</title>
        <authorList>
            <person name="Whitman W."/>
        </authorList>
    </citation>
    <scope>NUCLEOTIDE SEQUENCE [LARGE SCALE GENOMIC DNA]</scope>
    <source>
        <strain evidence="1">CECT 8628</strain>
    </source>
</reference>
<protein>
    <recommendedName>
        <fullName evidence="3">Exostosin family protein</fullName>
    </recommendedName>
</protein>
<evidence type="ECO:0008006" key="3">
    <source>
        <dbReference type="Google" id="ProtNLM"/>
    </source>
</evidence>
<dbReference type="Proteomes" id="UP000539265">
    <property type="component" value="Unassembled WGS sequence"/>
</dbReference>
<dbReference type="RefSeq" id="WP_096355584.1">
    <property type="nucleotide sequence ID" value="NZ_AP017313.1"/>
</dbReference>
<accession>A0A839SJP5</accession>